<feature type="compositionally biased region" description="Basic and acidic residues" evidence="13">
    <location>
        <begin position="854"/>
        <end position="869"/>
    </location>
</feature>
<dbReference type="CDD" id="cd17546">
    <property type="entry name" value="REC_hyHK_CKI1_RcsC-like"/>
    <property type="match status" value="1"/>
</dbReference>
<evidence type="ECO:0000256" key="6">
    <source>
        <dbReference type="ARBA" id="ARBA00022679"/>
    </source>
</evidence>
<dbReference type="SUPFAM" id="SSF55785">
    <property type="entry name" value="PYP-like sensor domain (PAS domain)"/>
    <property type="match status" value="2"/>
</dbReference>
<dbReference type="PROSITE" id="PS50113">
    <property type="entry name" value="PAC"/>
    <property type="match status" value="2"/>
</dbReference>
<keyword evidence="5 12" id="KW-0597">Phosphoprotein</keyword>
<feature type="region of interest" description="Disordered" evidence="13">
    <location>
        <begin position="717"/>
        <end position="869"/>
    </location>
</feature>
<proteinExistence type="predicted"/>
<comment type="function">
    <text evidence="11">Involved in the control of the SAPK-dependent transcriptional response to peroxide stress. Regulates sty1 activity.</text>
</comment>
<evidence type="ECO:0000256" key="12">
    <source>
        <dbReference type="PROSITE-ProRule" id="PRU00169"/>
    </source>
</evidence>
<dbReference type="InterPro" id="IPR011006">
    <property type="entry name" value="CheY-like_superfamily"/>
</dbReference>
<dbReference type="CDD" id="cd16922">
    <property type="entry name" value="HATPase_EvgS-ArcB-TorS-like"/>
    <property type="match status" value="1"/>
</dbReference>
<dbReference type="InterPro" id="IPR001789">
    <property type="entry name" value="Sig_transdc_resp-reg_receiver"/>
</dbReference>
<dbReference type="EC" id="2.7.13.3" evidence="3"/>
<keyword evidence="6" id="KW-0808">Transferase</keyword>
<feature type="region of interest" description="Disordered" evidence="13">
    <location>
        <begin position="446"/>
        <end position="469"/>
    </location>
</feature>
<dbReference type="InterPro" id="IPR004358">
    <property type="entry name" value="Sig_transdc_His_kin-like_C"/>
</dbReference>
<dbReference type="PRINTS" id="PR00344">
    <property type="entry name" value="BCTRLSENSOR"/>
</dbReference>
<feature type="compositionally biased region" description="Polar residues" evidence="13">
    <location>
        <begin position="1338"/>
        <end position="1348"/>
    </location>
</feature>
<feature type="domain" description="PAC" evidence="16">
    <location>
        <begin position="1196"/>
        <end position="1248"/>
    </location>
</feature>
<dbReference type="OrthoDB" id="303614at2759"/>
<dbReference type="PANTHER" id="PTHR43047:SF74">
    <property type="entry name" value="HISTIDINE KINASE-RELATED"/>
    <property type="match status" value="1"/>
</dbReference>
<dbReference type="InterPro" id="IPR003661">
    <property type="entry name" value="HisK_dim/P_dom"/>
</dbReference>
<reference evidence="17" key="1">
    <citation type="submission" date="2021-06" db="EMBL/GenBank/DDBJ databases">
        <title>Genome Sequence of Mortierella hyaline Strain SCG-10, a Cold-Adapted, Nitrate-Reducing Fungus Isolated from Soil in Minnesota, USA.</title>
        <authorList>
            <person name="Aldossari N."/>
        </authorList>
    </citation>
    <scope>NUCLEOTIDE SEQUENCE</scope>
    <source>
        <strain evidence="17">SCG-10</strain>
    </source>
</reference>
<feature type="modified residue" description="4-aspartylphosphate" evidence="12">
    <location>
        <position position="2209"/>
    </location>
</feature>
<feature type="compositionally biased region" description="Low complexity" evidence="13">
    <location>
        <begin position="1786"/>
        <end position="1802"/>
    </location>
</feature>
<evidence type="ECO:0000313" key="18">
    <source>
        <dbReference type="Proteomes" id="UP000707451"/>
    </source>
</evidence>
<dbReference type="FunFam" id="3.30.565.10:FF:000010">
    <property type="entry name" value="Sensor histidine kinase RcsC"/>
    <property type="match status" value="1"/>
</dbReference>
<feature type="region of interest" description="Disordered" evidence="13">
    <location>
        <begin position="938"/>
        <end position="1047"/>
    </location>
</feature>
<dbReference type="SMART" id="SM00448">
    <property type="entry name" value="REC"/>
    <property type="match status" value="1"/>
</dbReference>
<dbReference type="Pfam" id="PF02518">
    <property type="entry name" value="HATPase_c"/>
    <property type="match status" value="1"/>
</dbReference>
<dbReference type="GO" id="GO:1900745">
    <property type="term" value="P:positive regulation of p38MAPK cascade"/>
    <property type="evidence" value="ECO:0007669"/>
    <property type="project" value="UniProtKB-ARBA"/>
</dbReference>
<feature type="compositionally biased region" description="Polar residues" evidence="13">
    <location>
        <begin position="822"/>
        <end position="844"/>
    </location>
</feature>
<dbReference type="PROSITE" id="PS50109">
    <property type="entry name" value="HIS_KIN"/>
    <property type="match status" value="1"/>
</dbReference>
<dbReference type="GO" id="GO:0005886">
    <property type="term" value="C:plasma membrane"/>
    <property type="evidence" value="ECO:0007669"/>
    <property type="project" value="TreeGrafter"/>
</dbReference>
<dbReference type="SMART" id="SM00086">
    <property type="entry name" value="PAC"/>
    <property type="match status" value="2"/>
</dbReference>
<dbReference type="InterPro" id="IPR013655">
    <property type="entry name" value="PAS_fold_3"/>
</dbReference>
<feature type="domain" description="Histidine kinase" evidence="14">
    <location>
        <begin position="1425"/>
        <end position="1650"/>
    </location>
</feature>
<feature type="region of interest" description="Disordered" evidence="13">
    <location>
        <begin position="538"/>
        <end position="599"/>
    </location>
</feature>
<dbReference type="InterPro" id="IPR000014">
    <property type="entry name" value="PAS"/>
</dbReference>
<dbReference type="Gene3D" id="1.10.287.130">
    <property type="match status" value="1"/>
</dbReference>
<dbReference type="Pfam" id="PF00512">
    <property type="entry name" value="HisKA"/>
    <property type="match status" value="1"/>
</dbReference>
<comment type="caution">
    <text evidence="17">The sequence shown here is derived from an EMBL/GenBank/DDBJ whole genome shotgun (WGS) entry which is preliminary data.</text>
</comment>
<keyword evidence="8" id="KW-0418">Kinase</keyword>
<dbReference type="Gene3D" id="3.30.450.20">
    <property type="entry name" value="PAS domain"/>
    <property type="match status" value="2"/>
</dbReference>
<keyword evidence="4" id="KW-0963">Cytoplasm</keyword>
<name>A0A9P7XQD3_9FUNG</name>
<feature type="compositionally biased region" description="Basic residues" evidence="13">
    <location>
        <begin position="387"/>
        <end position="396"/>
    </location>
</feature>
<dbReference type="PANTHER" id="PTHR43047">
    <property type="entry name" value="TWO-COMPONENT HISTIDINE PROTEIN KINASE"/>
    <property type="match status" value="1"/>
</dbReference>
<dbReference type="GO" id="GO:0009365">
    <property type="term" value="C:protein histidine kinase complex"/>
    <property type="evidence" value="ECO:0007669"/>
    <property type="project" value="UniProtKB-ARBA"/>
</dbReference>
<evidence type="ECO:0000256" key="2">
    <source>
        <dbReference type="ARBA" id="ARBA00004496"/>
    </source>
</evidence>
<protein>
    <recommendedName>
        <fullName evidence="3">histidine kinase</fullName>
        <ecNumber evidence="3">2.7.13.3</ecNumber>
    </recommendedName>
</protein>
<feature type="compositionally biased region" description="Basic and acidic residues" evidence="13">
    <location>
        <begin position="211"/>
        <end position="223"/>
    </location>
</feature>
<feature type="compositionally biased region" description="Low complexity" evidence="13">
    <location>
        <begin position="770"/>
        <end position="783"/>
    </location>
</feature>
<dbReference type="InterPro" id="IPR005467">
    <property type="entry name" value="His_kinase_dom"/>
</dbReference>
<keyword evidence="9" id="KW-0067">ATP-binding</keyword>
<evidence type="ECO:0000259" key="15">
    <source>
        <dbReference type="PROSITE" id="PS50110"/>
    </source>
</evidence>
<feature type="compositionally biased region" description="Polar residues" evidence="13">
    <location>
        <begin position="573"/>
        <end position="585"/>
    </location>
</feature>
<dbReference type="Proteomes" id="UP000707451">
    <property type="component" value="Unassembled WGS sequence"/>
</dbReference>
<feature type="region of interest" description="Disordered" evidence="13">
    <location>
        <begin position="1319"/>
        <end position="1352"/>
    </location>
</feature>
<dbReference type="SMART" id="SM00388">
    <property type="entry name" value="HisKA"/>
    <property type="match status" value="1"/>
</dbReference>
<feature type="compositionally biased region" description="Low complexity" evidence="13">
    <location>
        <begin position="131"/>
        <end position="156"/>
    </location>
</feature>
<evidence type="ECO:0000313" key="17">
    <source>
        <dbReference type="EMBL" id="KAG9065475.1"/>
    </source>
</evidence>
<dbReference type="FunFam" id="1.10.287.130:FF:000002">
    <property type="entry name" value="Two-component osmosensing histidine kinase"/>
    <property type="match status" value="1"/>
</dbReference>
<evidence type="ECO:0000259" key="16">
    <source>
        <dbReference type="PROSITE" id="PS50113"/>
    </source>
</evidence>
<feature type="compositionally biased region" description="Acidic residues" evidence="13">
    <location>
        <begin position="1321"/>
        <end position="1335"/>
    </location>
</feature>
<dbReference type="GO" id="GO:0000155">
    <property type="term" value="F:phosphorelay sensor kinase activity"/>
    <property type="evidence" value="ECO:0007669"/>
    <property type="project" value="InterPro"/>
</dbReference>
<dbReference type="EMBL" id="JAHRHY010000011">
    <property type="protein sequence ID" value="KAG9065475.1"/>
    <property type="molecule type" value="Genomic_DNA"/>
</dbReference>
<feature type="compositionally biased region" description="Low complexity" evidence="13">
    <location>
        <begin position="224"/>
        <end position="263"/>
    </location>
</feature>
<dbReference type="InterPro" id="IPR001610">
    <property type="entry name" value="PAC"/>
</dbReference>
<feature type="region of interest" description="Disordered" evidence="13">
    <location>
        <begin position="1778"/>
        <end position="1806"/>
    </location>
</feature>
<feature type="domain" description="PAC" evidence="16">
    <location>
        <begin position="1356"/>
        <end position="1407"/>
    </location>
</feature>
<comment type="catalytic activity">
    <reaction evidence="1">
        <text>ATP + protein L-histidine = ADP + protein N-phospho-L-histidine.</text>
        <dbReference type="EC" id="2.7.13.3"/>
    </reaction>
</comment>
<feature type="compositionally biased region" description="Polar residues" evidence="13">
    <location>
        <begin position="104"/>
        <end position="114"/>
    </location>
</feature>
<evidence type="ECO:0000256" key="7">
    <source>
        <dbReference type="ARBA" id="ARBA00022741"/>
    </source>
</evidence>
<evidence type="ECO:0000256" key="13">
    <source>
        <dbReference type="SAM" id="MobiDB-lite"/>
    </source>
</evidence>
<keyword evidence="18" id="KW-1185">Reference proteome</keyword>
<dbReference type="Pfam" id="PF08447">
    <property type="entry name" value="PAS_3"/>
    <property type="match status" value="1"/>
</dbReference>
<feature type="region of interest" description="Disordered" evidence="13">
    <location>
        <begin position="1066"/>
        <end position="1093"/>
    </location>
</feature>
<evidence type="ECO:0000256" key="9">
    <source>
        <dbReference type="ARBA" id="ARBA00022840"/>
    </source>
</evidence>
<feature type="compositionally biased region" description="Pro residues" evidence="13">
    <location>
        <begin position="1036"/>
        <end position="1047"/>
    </location>
</feature>
<keyword evidence="7" id="KW-0547">Nucleotide-binding</keyword>
<evidence type="ECO:0000256" key="3">
    <source>
        <dbReference type="ARBA" id="ARBA00012438"/>
    </source>
</evidence>
<feature type="compositionally biased region" description="Acidic residues" evidence="13">
    <location>
        <begin position="401"/>
        <end position="411"/>
    </location>
</feature>
<dbReference type="InterPro" id="IPR035965">
    <property type="entry name" value="PAS-like_dom_sf"/>
</dbReference>
<evidence type="ECO:0000259" key="14">
    <source>
        <dbReference type="PROSITE" id="PS50109"/>
    </source>
</evidence>
<dbReference type="PROSITE" id="PS50110">
    <property type="entry name" value="RESPONSE_REGULATORY"/>
    <property type="match status" value="1"/>
</dbReference>
<evidence type="ECO:0000256" key="1">
    <source>
        <dbReference type="ARBA" id="ARBA00000085"/>
    </source>
</evidence>
<dbReference type="Pfam" id="PF00072">
    <property type="entry name" value="Response_reg"/>
    <property type="match status" value="1"/>
</dbReference>
<dbReference type="SUPFAM" id="SSF47384">
    <property type="entry name" value="Homodimeric domain of signal transducing histidine kinase"/>
    <property type="match status" value="1"/>
</dbReference>
<feature type="region of interest" description="Disordered" evidence="13">
    <location>
        <begin position="96"/>
        <end position="265"/>
    </location>
</feature>
<feature type="domain" description="Response regulatory" evidence="15">
    <location>
        <begin position="2157"/>
        <end position="2282"/>
    </location>
</feature>
<evidence type="ECO:0000256" key="8">
    <source>
        <dbReference type="ARBA" id="ARBA00022777"/>
    </source>
</evidence>
<dbReference type="FunFam" id="3.30.450.20:FF:000099">
    <property type="entry name" value="Sensory box sensor histidine kinase"/>
    <property type="match status" value="1"/>
</dbReference>
<dbReference type="CDD" id="cd00130">
    <property type="entry name" value="PAS"/>
    <property type="match status" value="1"/>
</dbReference>
<gene>
    <name evidence="17" type="ORF">KI688_001758</name>
</gene>
<dbReference type="GO" id="GO:0005737">
    <property type="term" value="C:cytoplasm"/>
    <property type="evidence" value="ECO:0007669"/>
    <property type="project" value="UniProtKB-SubCell"/>
</dbReference>
<dbReference type="CDD" id="cd00082">
    <property type="entry name" value="HisKA"/>
    <property type="match status" value="1"/>
</dbReference>
<evidence type="ECO:0000256" key="4">
    <source>
        <dbReference type="ARBA" id="ARBA00022490"/>
    </source>
</evidence>
<dbReference type="SUPFAM" id="SSF52172">
    <property type="entry name" value="CheY-like"/>
    <property type="match status" value="1"/>
</dbReference>
<evidence type="ECO:0000256" key="11">
    <source>
        <dbReference type="ARBA" id="ARBA00054109"/>
    </source>
</evidence>
<feature type="region of interest" description="Disordered" evidence="13">
    <location>
        <begin position="383"/>
        <end position="426"/>
    </location>
</feature>
<feature type="compositionally biased region" description="Low complexity" evidence="13">
    <location>
        <begin position="165"/>
        <end position="201"/>
    </location>
</feature>
<dbReference type="GO" id="GO:0005524">
    <property type="term" value="F:ATP binding"/>
    <property type="evidence" value="ECO:0007669"/>
    <property type="project" value="UniProtKB-KW"/>
</dbReference>
<comment type="subcellular location">
    <subcellularLocation>
        <location evidence="2">Cytoplasm</location>
    </subcellularLocation>
</comment>
<feature type="compositionally biased region" description="Low complexity" evidence="13">
    <location>
        <begin position="1895"/>
        <end position="1928"/>
    </location>
</feature>
<evidence type="ECO:0000256" key="10">
    <source>
        <dbReference type="ARBA" id="ARBA00023012"/>
    </source>
</evidence>
<feature type="region of interest" description="Disordered" evidence="13">
    <location>
        <begin position="1891"/>
        <end position="1929"/>
    </location>
</feature>
<dbReference type="SMART" id="SM00091">
    <property type="entry name" value="PAS"/>
    <property type="match status" value="2"/>
</dbReference>
<feature type="compositionally biased region" description="Low complexity" evidence="13">
    <location>
        <begin position="454"/>
        <end position="469"/>
    </location>
</feature>
<evidence type="ECO:0000256" key="5">
    <source>
        <dbReference type="ARBA" id="ARBA00022553"/>
    </source>
</evidence>
<dbReference type="SUPFAM" id="SSF55874">
    <property type="entry name" value="ATPase domain of HSP90 chaperone/DNA topoisomerase II/histidine kinase"/>
    <property type="match status" value="1"/>
</dbReference>
<dbReference type="SMART" id="SM00387">
    <property type="entry name" value="HATPase_c"/>
    <property type="match status" value="1"/>
</dbReference>
<dbReference type="InterPro" id="IPR036890">
    <property type="entry name" value="HATPase_C_sf"/>
</dbReference>
<keyword evidence="10" id="KW-0902">Two-component regulatory system</keyword>
<feature type="compositionally biased region" description="Low complexity" evidence="13">
    <location>
        <begin position="1073"/>
        <end position="1088"/>
    </location>
</feature>
<dbReference type="Gene3D" id="3.30.565.10">
    <property type="entry name" value="Histidine kinase-like ATPase, C-terminal domain"/>
    <property type="match status" value="1"/>
</dbReference>
<organism evidence="17 18">
    <name type="scientific">Linnemannia hyalina</name>
    <dbReference type="NCBI Taxonomy" id="64524"/>
    <lineage>
        <taxon>Eukaryota</taxon>
        <taxon>Fungi</taxon>
        <taxon>Fungi incertae sedis</taxon>
        <taxon>Mucoromycota</taxon>
        <taxon>Mortierellomycotina</taxon>
        <taxon>Mortierellomycetes</taxon>
        <taxon>Mortierellales</taxon>
        <taxon>Mortierellaceae</taxon>
        <taxon>Linnemannia</taxon>
    </lineage>
</organism>
<dbReference type="InterPro" id="IPR000700">
    <property type="entry name" value="PAS-assoc_C"/>
</dbReference>
<sequence length="2283" mass="249359">MVAQTPDPAFPPVQELSLTVSADIEIHRLWKTITEILSQRFHATRITLCLPQDPTAVSSSIENNLHQSRPWGLKAHWDYKYHFLDENTVTPKDEFAHHHHRLQKSATPASQDSNPAAHLHHPHPHQSPRISLSSLPLPSSSSSSFSSSPSSTSSSFSRRRAAQAHNNRSNNLNNHNNNSNNPNPSNNPNTSNNTSTNSNNHPVSKDTSPNSDHHDLLSPHDDISSPTASSSNNNNNKNNKNTNSATTSAHSYNNIRSNNSSSSSRHHVRLEFTAHEPPSSSSSLDYIPDSKDYHGDYWSIHAPLDAGYSSSASSASSYSSSSSSAIKHSRSSHLRAYGIHSNGTECFSNLQSLEYDPEPLLNEHTIDSILRAGKTVVLTREYVGSKASRRRSHKARPPFLTDDDDDDDESSYTDTDPTTTARRMNGVEIEVGGAVKALGLRNSTSAATSGFENDAGSDMDSSSSRYDSEGSYFPPVESAMSGAFSNAANFVAAQSKAGYADFVQGLNPTWSQSPAPSPNIIKEDPTINPFFFQPLTSYPAMDDDTFDPPDPLSESTEDDNCSPSDHKVPQGRFCTSSRPPMSTGESHGLPSLPPLPPPPPSVMAHARSLIHVPLYRSTDHNNQRYLPSDIRHHRPPAMPVAIVSFLADQIPYPPEALDILTELNPFLANQITNALRLEDMVARSNRWGDLSTSGISEGSRTNESFADSIRRKMKDTNDMAPSDLATPKADHPPVNGRSGHTRSKLSPLFGQSNSADPVVPASIPRDDPLSTPTISSTTSSAAPPKRPSLRRDMPDGDLSVAMDRKVASTKSSRTKPHDVDTRSPSTFTSIESDTTATSTPNDSPFNPFMLQSPDPERFSKGDSLSDGKQPESFYNLDSTTDEIHRSLNLLNLDITGSATCPLAPQTKRMLGKQHQGTKSTQQHHIDGAVLNNWANGHRRAETSPKMPETEESDGPDGMWQTLRAEETDKKPVSLPNPRTTENDLGLAGQESPCFGSIHSASPSGTSKRHLFSTSKRSGVRRRRKSVKDHAKLYQPQVPPTESPVPSSPYTPNMPGFAPHQFGIALDHPGSSRPAAFSPEPSPVASPSAHHSRTFDREYPGQLEAGSFKSQWKAPSREEFEKERAPLSRHVDAIAHHVFTLSPQTGCLTWLNQRSMQYTGIPLPHLLHKPWTGILHKDDEIKFQPLFKDSFEKGEMFNAQYRVRRFDGQYRWFLGRVVPVRDCSGHIVQWFGTSTDIHDQKIAELQLNRQVELELNEKKYRLLAEAIPQIVFTAAPQVGLTYTNAKWFTFSGQVFEQASGLGFMDHVHPDDRAKCFLPTNISDDDIGPPSLSDEDPEYKQSTSPGTAFGQSPGEVSYQTEMRLLRKDGKYRWFLVKCISVEVVEQGRKWFGTCTDINDQKLLEHKLKEAHDAAQKSTESKTRFLSNMSHEIRTPLVGITGMINFLITTDLTSEQLDYVHTVQQSADALLLVINDILDLSKVEAGMMKLEMEPFSVHAMTEGANELLSTLAIQKGLELGFLVEDEVPEVVVGDRVRLRQVLINIIGNAIKFTSHGEVFSRCSLVPAKPNADPDVLTIKFEISDTGKGFDESERAVMFKPFSQVDTSSTRKHGGTGLGLVLSKEFVELHGGKITCESVKGEGSKFSFTFVARVPPPNVTARATTPIASEDIRINGLMQNFNKPAYRAARLPTGTGSGSGAGSGVESFAGKPPLMKDSKKRVSDPALLKHVTGLKLIPGEMCFAEPDLESTKKAATKALESATKKIKRGDFLTADLTLAIDEEDQPEQRSAATTASATTTTVTATTESPPGDVATAMTRTESILDDRRYLKVGQLTPSNPPVGEPPAVAVIAASLPNPALDMKLAIPAKVLENKALVAENRKANAALASTTRPDVLPISKSSSSSSSSSYSAGSSIDSKQSSTSTANSSVGSLTNTAGVTSSTAASQAPEQARILVVADLLHARETILHLIKQLVPKKLDPLIDVATDLKEGVEFLVGGRKVATKAGKYNYLVINLASYMSVMDIFSAMQQEGVLVEPTVVTCVITTPIQRAAVMEAVKVEEASMEIAKSSLEASMPKVIPSNIEWVFKPLTKAKLHVAFADIVTHQETLASPNGTIGGGLGGAVGNGKMSVKRRTAQQVVVSQKEIFSQMHDAMEGKNIRILLAEDDLTNQKVIRRYFQMVGAELVIANDGNECLDKFMSQPKDHFSLILCDLFMPGKDGYEATRAIRQWEDEHLEDGERRIPIVALSANVMANVAEQCLSSGFTSYLSKPVDFKRLSETLRRLVL</sequence>
<dbReference type="InterPro" id="IPR003594">
    <property type="entry name" value="HATPase_dom"/>
</dbReference>
<accession>A0A9P7XQD3</accession>
<dbReference type="Gene3D" id="3.40.50.2300">
    <property type="match status" value="1"/>
</dbReference>
<feature type="compositionally biased region" description="Basic residues" evidence="13">
    <location>
        <begin position="1017"/>
        <end position="1026"/>
    </location>
</feature>
<dbReference type="GO" id="GO:0009927">
    <property type="term" value="F:histidine phosphotransfer kinase activity"/>
    <property type="evidence" value="ECO:0007669"/>
    <property type="project" value="TreeGrafter"/>
</dbReference>
<dbReference type="InterPro" id="IPR036097">
    <property type="entry name" value="HisK_dim/P_sf"/>
</dbReference>